<keyword evidence="4 6" id="KW-0368">Histidine biosynthesis</keyword>
<dbReference type="NCBIfam" id="NF002114">
    <property type="entry name" value="PRK00951.2-4"/>
    <property type="match status" value="1"/>
</dbReference>
<dbReference type="PANTHER" id="PTHR23133:SF2">
    <property type="entry name" value="IMIDAZOLEGLYCEROL-PHOSPHATE DEHYDRATASE"/>
    <property type="match status" value="1"/>
</dbReference>
<reference evidence="8 13" key="1">
    <citation type="submission" date="2018-05" db="EMBL/GenBank/DDBJ databases">
        <authorList>
            <consortium name="PulseNet: The National Subtyping Network for Foodborne Disease Surveillance"/>
            <person name="Tarr C.L."/>
            <person name="Trees E."/>
            <person name="Katz L.S."/>
            <person name="Carleton-Romer H.A."/>
            <person name="Stroika S."/>
            <person name="Kucerova Z."/>
            <person name="Roache K.F."/>
            <person name="Sabol A.L."/>
            <person name="Besser J."/>
            <person name="Gerner-Smidt P."/>
        </authorList>
    </citation>
    <scope>NUCLEOTIDE SEQUENCE [LARGE SCALE GENOMIC DNA]</scope>
    <source>
        <strain evidence="10">2014D-0197</strain>
        <strain evidence="8 13">2016D-0221</strain>
        <strain evidence="11">D4313</strain>
        <strain evidence="9 12">PNUSAC001503</strain>
    </source>
</reference>
<dbReference type="FunFam" id="3.30.230.40:FF:000001">
    <property type="entry name" value="Imidazoleglycerol-phosphate dehydratase HisB"/>
    <property type="match status" value="1"/>
</dbReference>
<dbReference type="InterPro" id="IPR000807">
    <property type="entry name" value="ImidazoleglycerolP_deHydtase"/>
</dbReference>
<dbReference type="GeneID" id="61065014"/>
<dbReference type="RefSeq" id="WP_002849851.1">
    <property type="nucleotide sequence ID" value="NZ_AABUZP020000005.1"/>
</dbReference>
<comment type="similarity">
    <text evidence="6 7">Belongs to the imidazoleglycerol-phosphate dehydratase family.</text>
</comment>
<accession>A0A5L8KLP5</accession>
<dbReference type="Pfam" id="PF00475">
    <property type="entry name" value="IGPD"/>
    <property type="match status" value="1"/>
</dbReference>
<keyword evidence="3 6" id="KW-0028">Amino-acid biosynthesis</keyword>
<dbReference type="Gene3D" id="3.30.230.40">
    <property type="entry name" value="Imidazole glycerol phosphate dehydratase, domain 1"/>
    <property type="match status" value="2"/>
</dbReference>
<evidence type="ECO:0000313" key="8">
    <source>
        <dbReference type="EMBL" id="EAI5407883.1"/>
    </source>
</evidence>
<dbReference type="InterPro" id="IPR020568">
    <property type="entry name" value="Ribosomal_Su5_D2-typ_SF"/>
</dbReference>
<keyword evidence="12" id="KW-1185">Reference proteome</keyword>
<dbReference type="UniPathway" id="UPA00031">
    <property type="reaction ID" value="UER00011"/>
</dbReference>
<dbReference type="HAMAP" id="MF_00076">
    <property type="entry name" value="HisB"/>
    <property type="match status" value="1"/>
</dbReference>
<dbReference type="Proteomes" id="UP000535509">
    <property type="component" value="Unassembled WGS sequence"/>
</dbReference>
<comment type="caution">
    <text evidence="8">The sequence shown here is derived from an EMBL/GenBank/DDBJ whole genome shotgun (WGS) entry which is preliminary data.</text>
</comment>
<comment type="catalytic activity">
    <reaction evidence="6 7">
        <text>D-erythro-1-(imidazol-4-yl)glycerol 3-phosphate = 3-(imidazol-4-yl)-2-oxopropyl phosphate + H2O</text>
        <dbReference type="Rhea" id="RHEA:11040"/>
        <dbReference type="ChEBI" id="CHEBI:15377"/>
        <dbReference type="ChEBI" id="CHEBI:57766"/>
        <dbReference type="ChEBI" id="CHEBI:58278"/>
        <dbReference type="EC" id="4.2.1.19"/>
    </reaction>
</comment>
<dbReference type="OMA" id="GIPFFDH"/>
<dbReference type="Proteomes" id="UP000557842">
    <property type="component" value="Unassembled WGS sequence"/>
</dbReference>
<comment type="subcellular location">
    <subcellularLocation>
        <location evidence="6 7">Cytoplasm</location>
    </subcellularLocation>
</comment>
<dbReference type="PANTHER" id="PTHR23133">
    <property type="entry name" value="IMIDAZOLEGLYCEROL-PHOSPHATE DEHYDRATASE HIS7"/>
    <property type="match status" value="1"/>
</dbReference>
<keyword evidence="5 6" id="KW-0456">Lyase</keyword>
<comment type="pathway">
    <text evidence="1 6 7">Amino-acid biosynthesis; L-histidine biosynthesis; L-histidine from 5-phospho-alpha-D-ribose 1-diphosphate: step 6/9.</text>
</comment>
<dbReference type="InterPro" id="IPR038494">
    <property type="entry name" value="IGPD_sf"/>
</dbReference>
<proteinExistence type="inferred from homology"/>
<protein>
    <recommendedName>
        <fullName evidence="2 6">Imidazoleglycerol-phosphate dehydratase</fullName>
        <shortName evidence="6">IGPD</shortName>
        <ecNumber evidence="6 7">4.2.1.19</ecNumber>
    </recommendedName>
</protein>
<evidence type="ECO:0000256" key="6">
    <source>
        <dbReference type="HAMAP-Rule" id="MF_00076"/>
    </source>
</evidence>
<evidence type="ECO:0000313" key="9">
    <source>
        <dbReference type="EMBL" id="EAI8859595.1"/>
    </source>
</evidence>
<dbReference type="EMBL" id="AACCXM010000001">
    <property type="protein sequence ID" value="EAK0467856.1"/>
    <property type="molecule type" value="Genomic_DNA"/>
</dbReference>
<dbReference type="SMR" id="A0A5L8KLP5"/>
<dbReference type="EC" id="4.2.1.19" evidence="6 7"/>
<dbReference type="PROSITE" id="PS00955">
    <property type="entry name" value="IGP_DEHYDRATASE_2"/>
    <property type="match status" value="1"/>
</dbReference>
<evidence type="ECO:0000313" key="13">
    <source>
        <dbReference type="Proteomes" id="UP000557842"/>
    </source>
</evidence>
<dbReference type="EMBL" id="AABTCC010000022">
    <property type="protein sequence ID" value="EAI8859595.1"/>
    <property type="molecule type" value="Genomic_DNA"/>
</dbReference>
<evidence type="ECO:0000256" key="5">
    <source>
        <dbReference type="ARBA" id="ARBA00023239"/>
    </source>
</evidence>
<evidence type="ECO:0000256" key="1">
    <source>
        <dbReference type="ARBA" id="ARBA00005047"/>
    </source>
</evidence>
<evidence type="ECO:0000313" key="12">
    <source>
        <dbReference type="Proteomes" id="UP000535509"/>
    </source>
</evidence>
<dbReference type="GO" id="GO:0004424">
    <property type="term" value="F:imidazoleglycerol-phosphate dehydratase activity"/>
    <property type="evidence" value="ECO:0007669"/>
    <property type="project" value="UniProtKB-UniRule"/>
</dbReference>
<dbReference type="InterPro" id="IPR020565">
    <property type="entry name" value="ImidazoleglycerP_deHydtase_CS"/>
</dbReference>
<dbReference type="CDD" id="cd07914">
    <property type="entry name" value="IGPD"/>
    <property type="match status" value="1"/>
</dbReference>
<dbReference type="GO" id="GO:0000105">
    <property type="term" value="P:L-histidine biosynthetic process"/>
    <property type="evidence" value="ECO:0007669"/>
    <property type="project" value="UniProtKB-UniRule"/>
</dbReference>
<dbReference type="NCBIfam" id="NF002111">
    <property type="entry name" value="PRK00951.2-1"/>
    <property type="match status" value="1"/>
</dbReference>
<dbReference type="EMBL" id="AABQDW010000005">
    <property type="protein sequence ID" value="EAI5407883.1"/>
    <property type="molecule type" value="Genomic_DNA"/>
</dbReference>
<sequence>MVKKHRETKETDISVELEIYGSGKCEIDTGVGFFDHMLNALCKHSLMDIKLVCKGDLFIDDHHSVEDCGIVLGSAIKESIYPLSCVERYGNSIVVMDEAAVECAIDLSNRPYLVYESSLNEKIGTFDSELIREFFQALAMNAGITLHLIRLRGDNSHHIAEATFKAFAVAFRRAISKNDRMGTPSTKGVL</sequence>
<dbReference type="AlphaFoldDB" id="A0A5L8KLP5"/>
<evidence type="ECO:0000256" key="3">
    <source>
        <dbReference type="ARBA" id="ARBA00022605"/>
    </source>
</evidence>
<evidence type="ECO:0000256" key="2">
    <source>
        <dbReference type="ARBA" id="ARBA00016664"/>
    </source>
</evidence>
<gene>
    <name evidence="6 8" type="primary">hisB</name>
    <name evidence="10" type="ORF">AAH17_01645</name>
    <name evidence="11" type="ORF">AAH24_00510</name>
    <name evidence="8" type="ORF">BVH53_04125</name>
    <name evidence="9" type="ORF">CX802_07135</name>
</gene>
<dbReference type="EMBL" id="AACCXK010000002">
    <property type="protein sequence ID" value="EAK0452368.1"/>
    <property type="molecule type" value="Genomic_DNA"/>
</dbReference>
<organism evidence="8 13">
    <name type="scientific">Campylobacter fetus</name>
    <dbReference type="NCBI Taxonomy" id="196"/>
    <lineage>
        <taxon>Bacteria</taxon>
        <taxon>Pseudomonadati</taxon>
        <taxon>Campylobacterota</taxon>
        <taxon>Epsilonproteobacteria</taxon>
        <taxon>Campylobacterales</taxon>
        <taxon>Campylobacteraceae</taxon>
        <taxon>Campylobacter</taxon>
    </lineage>
</organism>
<dbReference type="PROSITE" id="PS00954">
    <property type="entry name" value="IGP_DEHYDRATASE_1"/>
    <property type="match status" value="1"/>
</dbReference>
<evidence type="ECO:0000313" key="10">
    <source>
        <dbReference type="EMBL" id="EAK0452368.1"/>
    </source>
</evidence>
<evidence type="ECO:0000256" key="7">
    <source>
        <dbReference type="RuleBase" id="RU000599"/>
    </source>
</evidence>
<evidence type="ECO:0000256" key="4">
    <source>
        <dbReference type="ARBA" id="ARBA00023102"/>
    </source>
</evidence>
<keyword evidence="6" id="KW-0963">Cytoplasm</keyword>
<name>A0A5L8KLP5_CAMFE</name>
<dbReference type="FunFam" id="3.30.230.40:FF:000003">
    <property type="entry name" value="Imidazoleglycerol-phosphate dehydratase HisB"/>
    <property type="match status" value="1"/>
</dbReference>
<dbReference type="GO" id="GO:0005737">
    <property type="term" value="C:cytoplasm"/>
    <property type="evidence" value="ECO:0007669"/>
    <property type="project" value="UniProtKB-SubCell"/>
</dbReference>
<dbReference type="SUPFAM" id="SSF54211">
    <property type="entry name" value="Ribosomal protein S5 domain 2-like"/>
    <property type="match status" value="2"/>
</dbReference>
<evidence type="ECO:0000313" key="11">
    <source>
        <dbReference type="EMBL" id="EAK0467856.1"/>
    </source>
</evidence>